<dbReference type="NCBIfam" id="TIGR00261">
    <property type="entry name" value="traB"/>
    <property type="match status" value="1"/>
</dbReference>
<accession>A0A098QVG0</accession>
<protein>
    <submittedName>
        <fullName evidence="2">Conjugal transfer protein TraB</fullName>
    </submittedName>
</protein>
<keyword evidence="1" id="KW-0812">Transmembrane</keyword>
<keyword evidence="1" id="KW-1133">Transmembrane helix</keyword>
<gene>
    <name evidence="2" type="ORF">DC28_09820</name>
</gene>
<dbReference type="Proteomes" id="UP000029692">
    <property type="component" value="Unassembled WGS sequence"/>
</dbReference>
<keyword evidence="3" id="KW-1185">Reference proteome</keyword>
<dbReference type="EMBL" id="JNUP01000065">
    <property type="protein sequence ID" value="KGE71576.1"/>
    <property type="molecule type" value="Genomic_DNA"/>
</dbReference>
<evidence type="ECO:0000256" key="1">
    <source>
        <dbReference type="SAM" id="Phobius"/>
    </source>
</evidence>
<sequence>MTRVSLGGREYTIIGTAHISSESVREVDERIREENPHRVCVELDQGRYNALVNGQNWQNLDIFKVIKEKKAFLLLGNLVLSASQKRMGMDLGIKPGQEMKAAISTAEELGIPVSLCDREIQTTLRRAWGLSGFWGKNKLLASLIAGAFSTEKLSNEDLEKMKQKSALHGMLEEVAEYLPSAKRVLIDERDEYLAKKIFESPGEAETRILAVVGAGHVPGILRHLEALHAKTQTPDVSEIDFVPPPSRVGKLIPWIISGVIIGLIVWGFISGGVSQGLENFGVWVLVNGGLAALGALAALGHPLTVVLSFAAAPLTSLNPTIGVGFVSAFIEAWVRKPRVRDFESLQTDILSFRGFYRNRITRTLLVFLFATLGSAVGTFIGIPLLIPG</sequence>
<dbReference type="AlphaFoldDB" id="A0A098QVG0"/>
<keyword evidence="1" id="KW-0472">Membrane</keyword>
<comment type="caution">
    <text evidence="2">The sequence shown here is derived from an EMBL/GenBank/DDBJ whole genome shotgun (WGS) entry which is preliminary data.</text>
</comment>
<feature type="transmembrane region" description="Helical" evidence="1">
    <location>
        <begin position="251"/>
        <end position="273"/>
    </location>
</feature>
<dbReference type="CDD" id="cd14726">
    <property type="entry name" value="TraB_PrgY-like"/>
    <property type="match status" value="1"/>
</dbReference>
<dbReference type="InterPro" id="IPR002816">
    <property type="entry name" value="TraB/PrgY/GumN_fam"/>
</dbReference>
<feature type="transmembrane region" description="Helical" evidence="1">
    <location>
        <begin position="280"/>
        <end position="299"/>
    </location>
</feature>
<evidence type="ECO:0000313" key="3">
    <source>
        <dbReference type="Proteomes" id="UP000029692"/>
    </source>
</evidence>
<proteinExistence type="predicted"/>
<dbReference type="PANTHER" id="PTHR21530">
    <property type="entry name" value="PHEROMONE SHUTDOWN PROTEIN"/>
    <property type="match status" value="1"/>
</dbReference>
<feature type="transmembrane region" description="Helical" evidence="1">
    <location>
        <begin position="305"/>
        <end position="330"/>
    </location>
</feature>
<evidence type="ECO:0000313" key="2">
    <source>
        <dbReference type="EMBL" id="KGE71576.1"/>
    </source>
</evidence>
<dbReference type="Pfam" id="PF01963">
    <property type="entry name" value="TraB_PrgY_gumN"/>
    <property type="match status" value="1"/>
</dbReference>
<reference evidence="2 3" key="1">
    <citation type="submission" date="2014-05" db="EMBL/GenBank/DDBJ databases">
        <title>De novo Genome Sequence of Spirocheata sp.</title>
        <authorList>
            <person name="Shivani Y."/>
            <person name="Subhash Y."/>
            <person name="Tushar L."/>
            <person name="Sasikala C."/>
            <person name="Ramana C.V."/>
        </authorList>
    </citation>
    <scope>NUCLEOTIDE SEQUENCE [LARGE SCALE GENOMIC DNA]</scope>
    <source>
        <strain evidence="2 3">JC230</strain>
    </source>
</reference>
<feature type="transmembrane region" description="Helical" evidence="1">
    <location>
        <begin position="363"/>
        <end position="386"/>
    </location>
</feature>
<dbReference type="InterPro" id="IPR005230">
    <property type="entry name" value="TraB_bac"/>
</dbReference>
<organism evidence="2 3">
    <name type="scientific">Spirochaeta lutea</name>
    <dbReference type="NCBI Taxonomy" id="1480694"/>
    <lineage>
        <taxon>Bacteria</taxon>
        <taxon>Pseudomonadati</taxon>
        <taxon>Spirochaetota</taxon>
        <taxon>Spirochaetia</taxon>
        <taxon>Spirochaetales</taxon>
        <taxon>Spirochaetaceae</taxon>
        <taxon>Spirochaeta</taxon>
    </lineage>
</organism>
<dbReference type="eggNOG" id="COG1916">
    <property type="taxonomic scope" value="Bacteria"/>
</dbReference>
<name>A0A098QVG0_9SPIO</name>
<dbReference type="InterPro" id="IPR046345">
    <property type="entry name" value="TraB_PrgY-like"/>
</dbReference>
<dbReference type="PANTHER" id="PTHR21530:SF7">
    <property type="entry name" value="TRAB DOMAIN-CONTAINING PROTEIN"/>
    <property type="match status" value="1"/>
</dbReference>